<evidence type="ECO:0000256" key="9">
    <source>
        <dbReference type="ARBA" id="ARBA00032008"/>
    </source>
</evidence>
<evidence type="ECO:0000256" key="6">
    <source>
        <dbReference type="ARBA" id="ARBA00023159"/>
    </source>
</evidence>
<dbReference type="PANTHER" id="PTHR48249:SF3">
    <property type="entry name" value="MEDIATOR OF RNA POLYMERASE II TRANSCRIPTION SUBUNIT 13"/>
    <property type="match status" value="1"/>
</dbReference>
<evidence type="ECO:0000256" key="4">
    <source>
        <dbReference type="ARBA" id="ARBA00022491"/>
    </source>
</evidence>
<proteinExistence type="inferred from homology"/>
<feature type="domain" description="Mediator complex subunit Med13 N-terminal" evidence="13">
    <location>
        <begin position="37"/>
        <end position="250"/>
    </location>
</feature>
<evidence type="ECO:0000313" key="14">
    <source>
        <dbReference type="EMBL" id="KDR74530.1"/>
    </source>
</evidence>
<comment type="subunit">
    <text evidence="10">Component of the SRB8-11 complex, which itself associates with the Mediator complex.</text>
</comment>
<evidence type="ECO:0000256" key="8">
    <source>
        <dbReference type="ARBA" id="ARBA00023242"/>
    </source>
</evidence>
<evidence type="ECO:0000256" key="11">
    <source>
        <dbReference type="SAM" id="MobiDB-lite"/>
    </source>
</evidence>
<evidence type="ECO:0000256" key="1">
    <source>
        <dbReference type="ARBA" id="ARBA00004123"/>
    </source>
</evidence>
<dbReference type="InterPro" id="IPR051139">
    <property type="entry name" value="Mediator_complx_sub13"/>
</dbReference>
<evidence type="ECO:0000256" key="2">
    <source>
        <dbReference type="ARBA" id="ARBA00009354"/>
    </source>
</evidence>
<evidence type="ECO:0000256" key="10">
    <source>
        <dbReference type="RuleBase" id="RU364134"/>
    </source>
</evidence>
<feature type="domain" description="Mediator complex subunit Med13 C-terminal" evidence="12">
    <location>
        <begin position="1249"/>
        <end position="1645"/>
    </location>
</feature>
<evidence type="ECO:0000313" key="15">
    <source>
        <dbReference type="Proteomes" id="UP000027222"/>
    </source>
</evidence>
<dbReference type="InterPro" id="IPR009401">
    <property type="entry name" value="Med13_C"/>
</dbReference>
<evidence type="ECO:0000256" key="5">
    <source>
        <dbReference type="ARBA" id="ARBA00023015"/>
    </source>
</evidence>
<dbReference type="HOGENOM" id="CLU_243920_0_0_1"/>
<evidence type="ECO:0000259" key="12">
    <source>
        <dbReference type="Pfam" id="PF06333"/>
    </source>
</evidence>
<keyword evidence="6 10" id="KW-0010">Activator</keyword>
<keyword evidence="5 10" id="KW-0805">Transcription regulation</keyword>
<keyword evidence="4 10" id="KW-0678">Repressor</keyword>
<feature type="region of interest" description="Disordered" evidence="11">
    <location>
        <begin position="327"/>
        <end position="452"/>
    </location>
</feature>
<comment type="similarity">
    <text evidence="2 10">Belongs to the Mediator complex subunit 13 family.</text>
</comment>
<feature type="compositionally biased region" description="Basic and acidic residues" evidence="11">
    <location>
        <begin position="327"/>
        <end position="340"/>
    </location>
</feature>
<feature type="compositionally biased region" description="Acidic residues" evidence="11">
    <location>
        <begin position="806"/>
        <end position="823"/>
    </location>
</feature>
<dbReference type="Pfam" id="PF06333">
    <property type="entry name" value="Med13_C"/>
    <property type="match status" value="1"/>
</dbReference>
<sequence length="1665" mass="176994">MAAVPLAALWYARLAGSNDAIEHVRRVAQFASLGPEQSLYLFSLSGPVDTAHDGLHVLESSEFTSLLSTPLTATSWLPDNQPLVAHFLHAVRCAVIHRITLDAPVRRFKNGFLLAHHRTPVDWAYNPITRPLIFCQLQIHFSYGPDGAPTHLLVHPMLIPTPLLDISPSLPAGTPITLLPYGTPAYFLAAYSGPTSGLVKQFQASLQGLGAGRWAENPTFLIAWIKVENKQGEDKGITIIYPSALCLSYLPSSTPRLPLDYIPELPTPLQPSPPPKIAFPPKRPSILSSPTSEALHTFRALTVSKTKDLRQVATEVGGYVDAVARERDRERERLKRERESGTASSPKMSRTSAPVSTPASAAASAPTPVSVAETPAPTPAAPPAAVVPPPLPTVQPSTSVQNFYPSPPQSVQAPAVPGNTSPVVETAPVKPPTPLPVEVAPPPPSTSYDPYSMDTESWAQSSYLGMDMDMDFGMDDIGMGMSFGMDMNMNMVDPTSGGGGSGNAGGGGFAARSGAGSMGFDDAFTDDDFSFFDRPSRPAAVPVSAGTHSRVASGSGLHNLTSPSVIGTGMSPPNFGELHGLSSSLGSAGVHHTWTPGGPLDGFTPRSLNEHESVPPELMPSVSLSLTTPMHQTPDTPAPMTPNVYLEPAADLHSGLGHGGAGTRDSITKSSHAHPPSAFEPIPFAEYHRRADGKYAVGKFAFSLPSPPAEDGYFGGDEEDMGVVKGEASSPGWRVRYDAVTDPRVGVVRKLIGVKRKVPPGPGVGYMGRRRMSYDDWEWEERRGGKDVKTEGGELGEGVDEKEPVDSEEEEEGEEEEEEEDVDSPMLSRPTTPPPSYLPLGPTLLHTQFQHAQLLPLSIPLRPPGAAVALEMGLAPVHLHPHSHMQMQPMLSVPTPVSPAATMGAASERSRSLEAAAFAVAAEVVENAVWAETWRAANAAGGGGGGVNVNAGAGVGAGMGPGMGAGVPIGAGVGARVWSADAKVVAGLLGGIKLGDGVQVQGPLGLAEVFGLGDDAEKHLQPLEEPYISIGKGDAVVQMKPPALRFWEKLGLDPKGGRKDLSAFVLFEEDLGGAGEQRQGHVEGWLRSVMAVYQAKHYGTMSLGKSGVCLKDGVVPLRYDATFRKSLTAFVGSLVPPQPTLVIFLVVPMTIMSLSSPVLRQILSVSKKVLGTYSASQIFFQFVPENHIFCALERTPAHGSACDVLASSVYNRVLVPVDRLRPRSDGGGAPRSPLLLDADPDRVRRLFMAPSFTLARPLHSRVSYVRAAHTSLDVMDRGTLLHVGYHLTACGKWILACCVDQRGEAYDLGVWLTQMQTPGREQEGEGEDVGERGVGVGVGAQGDVGEEDEEGAERPLSDEEYAVRKVWDFGMESARKANVEWRVVFARLGVMGEKEMNAWSALLNDKVVASREQPPLHHSVVCVVPDASWLFLPSKSGASLFPLPIPRPTAPAPSRSSSSSSAAKQHSVFTDVSALTYAVYPKNRISISVPPSLSDLGLSQSFIPEVASSASTLSSPPSPNPQSNAGNSSSQATSSTDCSSISPSATYLPHPVTFLPQASSILIRVPHSSSSSSASMTHTHLLRTTHSISYTHSEQASSSAKVPDDKQLLVDVTKNYHELAVLARVRWKLDGTGGHEGLPFHLAAVDAMRMSLDRDWERLEAGGES</sequence>
<organism evidence="14 15">
    <name type="scientific">Galerina marginata (strain CBS 339.88)</name>
    <dbReference type="NCBI Taxonomy" id="685588"/>
    <lineage>
        <taxon>Eukaryota</taxon>
        <taxon>Fungi</taxon>
        <taxon>Dikarya</taxon>
        <taxon>Basidiomycota</taxon>
        <taxon>Agaricomycotina</taxon>
        <taxon>Agaricomycetes</taxon>
        <taxon>Agaricomycetidae</taxon>
        <taxon>Agaricales</taxon>
        <taxon>Agaricineae</taxon>
        <taxon>Strophariaceae</taxon>
        <taxon>Galerina</taxon>
    </lineage>
</organism>
<dbReference type="Proteomes" id="UP000027222">
    <property type="component" value="Unassembled WGS sequence"/>
</dbReference>
<feature type="compositionally biased region" description="Basic and acidic residues" evidence="11">
    <location>
        <begin position="780"/>
        <end position="792"/>
    </location>
</feature>
<feature type="compositionally biased region" description="Low complexity" evidence="11">
    <location>
        <begin position="351"/>
        <end position="375"/>
    </location>
</feature>
<feature type="region of interest" description="Disordered" evidence="11">
    <location>
        <begin position="780"/>
        <end position="838"/>
    </location>
</feature>
<feature type="compositionally biased region" description="Polar residues" evidence="11">
    <location>
        <begin position="341"/>
        <end position="350"/>
    </location>
</feature>
<comment type="function">
    <text evidence="10">Component of the SRB8-11 complex. The SRB8-11 complex is a regulatory module of the Mediator complex which is itself involved in regulation of basal and activated RNA polymerase II-dependent transcription. The SRB8-11 complex may be involved in the transcriptional repression of a subset of genes regulated by Mediator. It may inhibit the association of the Mediator complex with RNA polymerase II to form the holoenzyme complex.</text>
</comment>
<keyword evidence="15" id="KW-1185">Reference proteome</keyword>
<gene>
    <name evidence="14" type="ORF">GALMADRAFT_141557</name>
</gene>
<comment type="subcellular location">
    <subcellularLocation>
        <location evidence="1 10">Nucleus</location>
    </subcellularLocation>
</comment>
<dbReference type="PANTHER" id="PTHR48249">
    <property type="entry name" value="MEDIATOR OF RNA POLYMERASE II TRANSCRIPTION SUBUNIT 13"/>
    <property type="match status" value="1"/>
</dbReference>
<keyword evidence="8 10" id="KW-0539">Nucleus</keyword>
<dbReference type="STRING" id="685588.A0A067SUD2"/>
<dbReference type="Pfam" id="PF11597">
    <property type="entry name" value="Med13_N"/>
    <property type="match status" value="1"/>
</dbReference>
<dbReference type="OrthoDB" id="103819at2759"/>
<dbReference type="InterPro" id="IPR021643">
    <property type="entry name" value="Mediator_Med13_N"/>
</dbReference>
<keyword evidence="7 10" id="KW-0804">Transcription</keyword>
<name>A0A067SUD2_GALM3</name>
<evidence type="ECO:0000256" key="3">
    <source>
        <dbReference type="ARBA" id="ARBA00019618"/>
    </source>
</evidence>
<protein>
    <recommendedName>
        <fullName evidence="3 10">Mediator of RNA polymerase II transcription subunit 13</fullName>
    </recommendedName>
    <alternativeName>
        <fullName evidence="9 10">Mediator complex subunit 13</fullName>
    </alternativeName>
</protein>
<dbReference type="GO" id="GO:0003713">
    <property type="term" value="F:transcription coactivator activity"/>
    <property type="evidence" value="ECO:0007669"/>
    <property type="project" value="TreeGrafter"/>
</dbReference>
<evidence type="ECO:0000256" key="7">
    <source>
        <dbReference type="ARBA" id="ARBA00023163"/>
    </source>
</evidence>
<dbReference type="GO" id="GO:0045944">
    <property type="term" value="P:positive regulation of transcription by RNA polymerase II"/>
    <property type="evidence" value="ECO:0007669"/>
    <property type="project" value="TreeGrafter"/>
</dbReference>
<dbReference type="EMBL" id="KL142383">
    <property type="protein sequence ID" value="KDR74530.1"/>
    <property type="molecule type" value="Genomic_DNA"/>
</dbReference>
<feature type="region of interest" description="Disordered" evidence="11">
    <location>
        <begin position="1509"/>
        <end position="1541"/>
    </location>
</feature>
<feature type="compositionally biased region" description="Pro residues" evidence="11">
    <location>
        <begin position="376"/>
        <end position="393"/>
    </location>
</feature>
<feature type="compositionally biased region" description="Polar residues" evidence="11">
    <location>
        <begin position="401"/>
        <end position="423"/>
    </location>
</feature>
<feature type="compositionally biased region" description="Pro residues" evidence="11">
    <location>
        <begin position="429"/>
        <end position="445"/>
    </location>
</feature>
<evidence type="ECO:0000259" key="13">
    <source>
        <dbReference type="Pfam" id="PF11597"/>
    </source>
</evidence>
<feature type="region of interest" description="Disordered" evidence="11">
    <location>
        <begin position="656"/>
        <end position="675"/>
    </location>
</feature>
<dbReference type="GO" id="GO:0016592">
    <property type="term" value="C:mediator complex"/>
    <property type="evidence" value="ECO:0007669"/>
    <property type="project" value="InterPro"/>
</dbReference>
<reference evidence="15" key="1">
    <citation type="journal article" date="2014" name="Proc. Natl. Acad. Sci. U.S.A.">
        <title>Extensive sampling of basidiomycete genomes demonstrates inadequacy of the white-rot/brown-rot paradigm for wood decay fungi.</title>
        <authorList>
            <person name="Riley R."/>
            <person name="Salamov A.A."/>
            <person name="Brown D.W."/>
            <person name="Nagy L.G."/>
            <person name="Floudas D."/>
            <person name="Held B.W."/>
            <person name="Levasseur A."/>
            <person name="Lombard V."/>
            <person name="Morin E."/>
            <person name="Otillar R."/>
            <person name="Lindquist E.A."/>
            <person name="Sun H."/>
            <person name="LaButti K.M."/>
            <person name="Schmutz J."/>
            <person name="Jabbour D."/>
            <person name="Luo H."/>
            <person name="Baker S.E."/>
            <person name="Pisabarro A.G."/>
            <person name="Walton J.D."/>
            <person name="Blanchette R.A."/>
            <person name="Henrissat B."/>
            <person name="Martin F."/>
            <person name="Cullen D."/>
            <person name="Hibbett D.S."/>
            <person name="Grigoriev I.V."/>
        </authorList>
    </citation>
    <scope>NUCLEOTIDE SEQUENCE [LARGE SCALE GENOMIC DNA]</scope>
    <source>
        <strain evidence="15">CBS 339.88</strain>
    </source>
</reference>
<accession>A0A067SUD2</accession>